<reference evidence="1 4" key="3">
    <citation type="submission" date="2014-08" db="EMBL/GenBank/DDBJ databases">
        <title>First Complete Genome Sequence of the Shellfish Pathogen Vibrio tubiashii.</title>
        <authorList>
            <person name="Richards G.P."/>
            <person name="Needleman D.S."/>
            <person name="Watson M.A."/>
            <person name="Bono J.L."/>
        </authorList>
    </citation>
    <scope>NUCLEOTIDE SEQUENCE [LARGE SCALE GENOMIC DNA]</scope>
    <source>
        <strain evidence="1 4">ATCC 19109</strain>
    </source>
</reference>
<dbReference type="KEGG" id="vtu:IX91_14295"/>
<dbReference type="Pfam" id="PF11102">
    <property type="entry name" value="YjbF"/>
    <property type="match status" value="1"/>
</dbReference>
<evidence type="ECO:0000313" key="1">
    <source>
        <dbReference type="EMBL" id="AIW15304.1"/>
    </source>
</evidence>
<dbReference type="Proteomes" id="UP000003836">
    <property type="component" value="Unassembled WGS sequence"/>
</dbReference>
<gene>
    <name evidence="1" type="ORF">IX91_14295</name>
    <name evidence="2" type="ORF">VITU9109_02202</name>
</gene>
<proteinExistence type="predicted"/>
<reference evidence="2" key="1">
    <citation type="submission" date="2011-08" db="EMBL/GenBank/DDBJ databases">
        <authorList>
            <person name="Hoffman M."/>
            <person name="Strain E.A."/>
            <person name="Brown E."/>
            <person name="Allard M.W."/>
        </authorList>
    </citation>
    <scope>NUCLEOTIDE SEQUENCE</scope>
    <source>
        <strain evidence="2">ATCC 19109</strain>
    </source>
</reference>
<dbReference type="Gene3D" id="2.40.360.10">
    <property type="entry name" value="YmcC-like"/>
    <property type="match status" value="1"/>
</dbReference>
<dbReference type="InterPro" id="IPR023373">
    <property type="entry name" value="YmcC_sf"/>
</dbReference>
<dbReference type="AlphaFoldDB" id="F9T1H9"/>
<protein>
    <submittedName>
        <fullName evidence="2">Lipoprotein</fullName>
    </submittedName>
</protein>
<keyword evidence="3" id="KW-1185">Reference proteome</keyword>
<evidence type="ECO:0000313" key="2">
    <source>
        <dbReference type="EMBL" id="EGU58211.1"/>
    </source>
</evidence>
<organism evidence="1 4">
    <name type="scientific">Vibrio tubiashii ATCC 19109</name>
    <dbReference type="NCBI Taxonomy" id="1051646"/>
    <lineage>
        <taxon>Bacteria</taxon>
        <taxon>Pseudomonadati</taxon>
        <taxon>Pseudomonadota</taxon>
        <taxon>Gammaproteobacteria</taxon>
        <taxon>Vibrionales</taxon>
        <taxon>Vibrionaceae</taxon>
        <taxon>Vibrio</taxon>
        <taxon>Vibrio oreintalis group</taxon>
    </lineage>
</organism>
<dbReference type="HOGENOM" id="CLU_098990_1_0_6"/>
<dbReference type="SUPFAM" id="SSF159270">
    <property type="entry name" value="YmcC-like"/>
    <property type="match status" value="1"/>
</dbReference>
<name>F9T1H9_9VIBR</name>
<evidence type="ECO:0000313" key="4">
    <source>
        <dbReference type="Proteomes" id="UP000030071"/>
    </source>
</evidence>
<dbReference type="Proteomes" id="UP000030071">
    <property type="component" value="Chromosome 1"/>
</dbReference>
<dbReference type="EMBL" id="CP009354">
    <property type="protein sequence ID" value="AIW15304.1"/>
    <property type="molecule type" value="Genomic_DNA"/>
</dbReference>
<dbReference type="PATRIC" id="fig|1051646.9.peg.2797"/>
<reference evidence="2 3" key="2">
    <citation type="journal article" date="2012" name="Int. J. Syst. Evol. Microbiol.">
        <title>Vibrio caribbeanicus sp. nov., isolated from the marine sponge Scleritoderma cyanea.</title>
        <authorList>
            <person name="Hoffmann M."/>
            <person name="Monday S.R."/>
            <person name="Allard M.W."/>
            <person name="Strain E.A."/>
            <person name="Whittaker P."/>
            <person name="Naum M."/>
            <person name="McCarthy P.J."/>
            <person name="Lopez J.V."/>
            <person name="Fischer M."/>
            <person name="Brown E.W."/>
        </authorList>
    </citation>
    <scope>NUCLEOTIDE SEQUENCE [LARGE SCALE GENOMIC DNA]</scope>
    <source>
        <strain evidence="2 3">ATCC 19109</strain>
    </source>
</reference>
<dbReference type="STRING" id="1051646.IX91_14295"/>
<evidence type="ECO:0000313" key="3">
    <source>
        <dbReference type="Proteomes" id="UP000003836"/>
    </source>
</evidence>
<dbReference type="InterPro" id="IPR021308">
    <property type="entry name" value="GfcB"/>
</dbReference>
<accession>F9T1H9</accession>
<dbReference type="PROSITE" id="PS51257">
    <property type="entry name" value="PROKAR_LIPOPROTEIN"/>
    <property type="match status" value="1"/>
</dbReference>
<dbReference type="eggNOG" id="ENOG502ZAMG">
    <property type="taxonomic scope" value="Bacteria"/>
</dbReference>
<dbReference type="EMBL" id="AFWI01000035">
    <property type="protein sequence ID" value="EGU58211.1"/>
    <property type="molecule type" value="Genomic_DNA"/>
</dbReference>
<keyword evidence="2" id="KW-0449">Lipoprotein</keyword>
<sequence>MTPITRIVISTLTLILLLGCAQKTTDISDTLVEAFSGFDDVHLSKDALEKLPYASSYFRINGGPQIFMVLAFVEQNPVNKQTQLKWLSSDQAMIVTENGRVVKTLYLPDVNLAEIQQINSIRQFSQESYQWSAVYSWQPNYQFNYQATIATKRVGEEQLSSLLWNKTLTKWTEDLVFDQLKTNAQSLYWTDKNGQVFKSSQWLIPNKLLIEQEVLKPYKG</sequence>